<accession>A0ABP5YW36</accession>
<dbReference type="EMBL" id="BAAARE010000010">
    <property type="protein sequence ID" value="GAA2486395.1"/>
    <property type="molecule type" value="Genomic_DNA"/>
</dbReference>
<evidence type="ECO:0000256" key="1">
    <source>
        <dbReference type="SAM" id="Phobius"/>
    </source>
</evidence>
<comment type="caution">
    <text evidence="2">The sequence shown here is derived from an EMBL/GenBank/DDBJ whole genome shotgun (WGS) entry which is preliminary data.</text>
</comment>
<reference evidence="3" key="1">
    <citation type="journal article" date="2019" name="Int. J. Syst. Evol. Microbiol.">
        <title>The Global Catalogue of Microorganisms (GCM) 10K type strain sequencing project: providing services to taxonomists for standard genome sequencing and annotation.</title>
        <authorList>
            <consortium name="The Broad Institute Genomics Platform"/>
            <consortium name="The Broad Institute Genome Sequencing Center for Infectious Disease"/>
            <person name="Wu L."/>
            <person name="Ma J."/>
        </authorList>
    </citation>
    <scope>NUCLEOTIDE SEQUENCE [LARGE SCALE GENOMIC DNA]</scope>
    <source>
        <strain evidence="3">JCM 16259</strain>
    </source>
</reference>
<gene>
    <name evidence="2" type="ORF">GCM10009858_25390</name>
</gene>
<dbReference type="Proteomes" id="UP001500730">
    <property type="component" value="Unassembled WGS sequence"/>
</dbReference>
<evidence type="ECO:0000313" key="3">
    <source>
        <dbReference type="Proteomes" id="UP001500730"/>
    </source>
</evidence>
<proteinExistence type="predicted"/>
<sequence>MGRPACARMTYFWVGIGAMLLLGLGLIVWASQSGPDRAGHDLNRRRTNQTRVGAVLVGVSLCALVIAYFTADWP</sequence>
<keyword evidence="1" id="KW-0472">Membrane</keyword>
<organism evidence="2 3">
    <name type="scientific">Terrabacter carboxydivorans</name>
    <dbReference type="NCBI Taxonomy" id="619730"/>
    <lineage>
        <taxon>Bacteria</taxon>
        <taxon>Bacillati</taxon>
        <taxon>Actinomycetota</taxon>
        <taxon>Actinomycetes</taxon>
        <taxon>Micrococcales</taxon>
        <taxon>Intrasporangiaceae</taxon>
        <taxon>Terrabacter</taxon>
    </lineage>
</organism>
<keyword evidence="1" id="KW-1133">Transmembrane helix</keyword>
<name>A0ABP5YW36_9MICO</name>
<keyword evidence="1" id="KW-0812">Transmembrane</keyword>
<feature type="transmembrane region" description="Helical" evidence="1">
    <location>
        <begin position="52"/>
        <end position="71"/>
    </location>
</feature>
<evidence type="ECO:0000313" key="2">
    <source>
        <dbReference type="EMBL" id="GAA2486395.1"/>
    </source>
</evidence>
<feature type="transmembrane region" description="Helical" evidence="1">
    <location>
        <begin position="12"/>
        <end position="31"/>
    </location>
</feature>
<protein>
    <submittedName>
        <fullName evidence="2">Uncharacterized protein</fullName>
    </submittedName>
</protein>
<keyword evidence="3" id="KW-1185">Reference proteome</keyword>